<feature type="repeat" description="PPR" evidence="3">
    <location>
        <begin position="514"/>
        <end position="548"/>
    </location>
</feature>
<gene>
    <name evidence="5" type="ORF">FCM35_KLT18012</name>
</gene>
<dbReference type="InterPro" id="IPR002885">
    <property type="entry name" value="PPR_rpt"/>
</dbReference>
<dbReference type="Pfam" id="PF20430">
    <property type="entry name" value="Eplus_motif"/>
    <property type="match status" value="1"/>
</dbReference>
<name>A0A833VQJ7_9POAL</name>
<dbReference type="Pfam" id="PF14432">
    <property type="entry name" value="DYW_deaminase"/>
    <property type="match status" value="1"/>
</dbReference>
<dbReference type="Pfam" id="PF13041">
    <property type="entry name" value="PPR_2"/>
    <property type="match status" value="2"/>
</dbReference>
<comment type="caution">
    <text evidence="5">The sequence shown here is derived from an EMBL/GenBank/DDBJ whole genome shotgun (WGS) entry which is preliminary data.</text>
</comment>
<dbReference type="Pfam" id="PF20431">
    <property type="entry name" value="E_motif"/>
    <property type="match status" value="1"/>
</dbReference>
<dbReference type="PROSITE" id="PS51375">
    <property type="entry name" value="PPR"/>
    <property type="match status" value="6"/>
</dbReference>
<evidence type="ECO:0000313" key="5">
    <source>
        <dbReference type="EMBL" id="KAF3337425.1"/>
    </source>
</evidence>
<dbReference type="AlphaFoldDB" id="A0A833VQJ7"/>
<evidence type="ECO:0000256" key="2">
    <source>
        <dbReference type="ARBA" id="ARBA00022946"/>
    </source>
</evidence>
<dbReference type="EMBL" id="SWLB01000006">
    <property type="protein sequence ID" value="KAF3337425.1"/>
    <property type="molecule type" value="Genomic_DNA"/>
</dbReference>
<dbReference type="InterPro" id="IPR011990">
    <property type="entry name" value="TPR-like_helical_dom_sf"/>
</dbReference>
<dbReference type="InterPro" id="IPR032867">
    <property type="entry name" value="DYW_dom"/>
</dbReference>
<evidence type="ECO:0000259" key="4">
    <source>
        <dbReference type="Pfam" id="PF14432"/>
    </source>
</evidence>
<organism evidence="5 6">
    <name type="scientific">Carex littledalei</name>
    <dbReference type="NCBI Taxonomy" id="544730"/>
    <lineage>
        <taxon>Eukaryota</taxon>
        <taxon>Viridiplantae</taxon>
        <taxon>Streptophyta</taxon>
        <taxon>Embryophyta</taxon>
        <taxon>Tracheophyta</taxon>
        <taxon>Spermatophyta</taxon>
        <taxon>Magnoliopsida</taxon>
        <taxon>Liliopsida</taxon>
        <taxon>Poales</taxon>
        <taxon>Cyperaceae</taxon>
        <taxon>Cyperoideae</taxon>
        <taxon>Cariceae</taxon>
        <taxon>Carex</taxon>
        <taxon>Carex subgen. Euthyceras</taxon>
    </lineage>
</organism>
<feature type="repeat" description="PPR" evidence="3">
    <location>
        <begin position="130"/>
        <end position="164"/>
    </location>
</feature>
<dbReference type="NCBIfam" id="TIGR00756">
    <property type="entry name" value="PPR"/>
    <property type="match status" value="5"/>
</dbReference>
<evidence type="ECO:0000256" key="1">
    <source>
        <dbReference type="ARBA" id="ARBA00022737"/>
    </source>
</evidence>
<evidence type="ECO:0000256" key="3">
    <source>
        <dbReference type="PROSITE-ProRule" id="PRU00708"/>
    </source>
</evidence>
<sequence>MPLNSRIKPLLTIIRFSSSSSTSQSFLSNTPSPSLFQLLLNQCKSLTESLSILERLDPVPVRFWNSLIQNEIAYGRHDRALAVCRQALRAGVKPDSFTLPLALKACGELPSFLRGSSFHGLVITKGFESNVFVGNTLIVLYARCGAVEEARKVFDEMIQRGIDDVVSWNSIVAAYVKDDDARTALNLFSEMQGVPYFKNCTFRSNVMRLVNVLPACASLKALRQAREIHSYAIRAGLFWDIFVGNALIDVYAKCGTMRDASRVFDSMEKWDIVSFNAMVTGFSQNGMFDEAFGAFNRMREANIPLNVVSWSAMVSSYAQRGHGYEAINVFRQMQLSRLVPNEITMISLLSAIASEGALAHGMETHAYCIRKSINGEDLMIENALIDMYAKCGSFGTARCLFDSIPGMNRNVVTWTVMIGGYAQLGNAIQALELLSKMVSRPYFVNPNAHTVSCALMACARLSSIRFGKQIHAHIARRSYGSDALHVANCLLDMYVKCGDVEAAQNMFDSMPQKNDVTWTSIMTGYGMLGMGEEVLKLFDGMQKEGLKPDDVTFLVVLYACSHAGLVDVGLKYFEIMSKNYGVVPRAAHYSCVVDLLGRAGQLDKAWKTICNMPMEPTSMVWMALLSACRVHTNVNLVELALKKLVESGSDSDTSYTLLSNIYANEGRWKDVVQTRIKMKKSGITKQPGCSWIESKTGITTFLVGDKSQPRSKEIYEVLGRLMNRIKGIGYVPQVDFALHDVDEEEKSSLLNEHSEKVALAYGLMTTPRGGTIRITKNLRVCGDCHSAISYISKVVEHEIILRDCSRFHHFRKGVCSCGGYW</sequence>
<dbReference type="PANTHER" id="PTHR47926">
    <property type="entry name" value="PENTATRICOPEPTIDE REPEAT-CONTAINING PROTEIN"/>
    <property type="match status" value="1"/>
</dbReference>
<accession>A0A833VQJ7</accession>
<dbReference type="Proteomes" id="UP000623129">
    <property type="component" value="Unassembled WGS sequence"/>
</dbReference>
<feature type="domain" description="DYW" evidence="4">
    <location>
        <begin position="729"/>
        <end position="821"/>
    </location>
</feature>
<dbReference type="FunFam" id="1.25.40.10:FF:000305">
    <property type="entry name" value="Pentatricopeptide repeat-containing protein mitochondrial"/>
    <property type="match status" value="1"/>
</dbReference>
<dbReference type="FunFam" id="1.25.40.10:FF:000393">
    <property type="entry name" value="Pentatricopeptide repeat-containing protein At1g20230"/>
    <property type="match status" value="1"/>
</dbReference>
<dbReference type="Pfam" id="PF01535">
    <property type="entry name" value="PPR"/>
    <property type="match status" value="5"/>
</dbReference>
<feature type="repeat" description="PPR" evidence="3">
    <location>
        <begin position="410"/>
        <end position="444"/>
    </location>
</feature>
<protein>
    <submittedName>
        <fullName evidence="5">Pentatricopeptide repeat-containing protein</fullName>
    </submittedName>
</protein>
<dbReference type="GO" id="GO:0008270">
    <property type="term" value="F:zinc ion binding"/>
    <property type="evidence" value="ECO:0007669"/>
    <property type="project" value="InterPro"/>
</dbReference>
<feature type="repeat" description="PPR" evidence="3">
    <location>
        <begin position="271"/>
        <end position="305"/>
    </location>
</feature>
<proteinExistence type="predicted"/>
<dbReference type="InterPro" id="IPR046848">
    <property type="entry name" value="E_motif"/>
</dbReference>
<keyword evidence="1" id="KW-0677">Repeat</keyword>
<dbReference type="OrthoDB" id="185373at2759"/>
<keyword evidence="2" id="KW-0809">Transit peptide</keyword>
<dbReference type="Gene3D" id="1.25.40.10">
    <property type="entry name" value="Tetratricopeptide repeat domain"/>
    <property type="match status" value="4"/>
</dbReference>
<dbReference type="GO" id="GO:0003723">
    <property type="term" value="F:RNA binding"/>
    <property type="evidence" value="ECO:0007669"/>
    <property type="project" value="InterPro"/>
</dbReference>
<dbReference type="PANTHER" id="PTHR47926:SF445">
    <property type="entry name" value="DYW DOMAIN-CONTAINING PROTEIN"/>
    <property type="match status" value="1"/>
</dbReference>
<dbReference type="GO" id="GO:0009451">
    <property type="term" value="P:RNA modification"/>
    <property type="evidence" value="ECO:0007669"/>
    <property type="project" value="InterPro"/>
</dbReference>
<dbReference type="SUPFAM" id="SSF48452">
    <property type="entry name" value="TPR-like"/>
    <property type="match status" value="1"/>
</dbReference>
<feature type="repeat" description="PPR" evidence="3">
    <location>
        <begin position="306"/>
        <end position="340"/>
    </location>
</feature>
<dbReference type="InterPro" id="IPR046960">
    <property type="entry name" value="PPR_At4g14850-like_plant"/>
</dbReference>
<feature type="repeat" description="PPR" evidence="3">
    <location>
        <begin position="240"/>
        <end position="270"/>
    </location>
</feature>
<keyword evidence="6" id="KW-1185">Reference proteome</keyword>
<reference evidence="5" key="1">
    <citation type="submission" date="2020-01" db="EMBL/GenBank/DDBJ databases">
        <title>Genome sequence of Kobresia littledalei, the first chromosome-level genome in the family Cyperaceae.</title>
        <authorList>
            <person name="Qu G."/>
        </authorList>
    </citation>
    <scope>NUCLEOTIDE SEQUENCE</scope>
    <source>
        <strain evidence="5">C.B.Clarke</strain>
        <tissue evidence="5">Leaf</tissue>
    </source>
</reference>
<evidence type="ECO:0000313" key="6">
    <source>
        <dbReference type="Proteomes" id="UP000623129"/>
    </source>
</evidence>
<dbReference type="FunFam" id="1.25.40.10:FF:000344">
    <property type="entry name" value="Pentatricopeptide repeat-containing protein"/>
    <property type="match status" value="1"/>
</dbReference>
<dbReference type="InterPro" id="IPR046849">
    <property type="entry name" value="E2_motif"/>
</dbReference>